<sequence length="442" mass="50250">MIWQPLREAGVEGLHEFYTYNSDRIWSGAVCLFITLWMVCSSLGWFRKMAYEFFVLQHIVSIILLIIFLFIHFDDQLGSNNWLYATLAIWIFSIVGRSFMALFSTRFFRGGNAKIDILATAQESSRPVSGDMNGRVLRLSFKTPMKWKPGQHIYIRFPGLTPTQAHPFTITSLPNETSKEGLNDLVLFARVHKGITHKLYDHVEQHGTENIPPSWESRADSVEKQRLSHDVSEIMNHSIEPALTKIQTQSGLPTRYTTVKALVDGPYGYTYRNTMYEHNVYFAAGTGATYILPQMMDLLRRSIRGEAHITKSIRFIWSIRSFDAAQWARPELLELIRLGQGAHIPVFVEIYSTRDSATHWIDADLCPLEFVSGQRPNIEAVLTYEINEAMKSNSATMCVYACGTHEMNIQVSNFVAGANLNIAMGKLGSLHDLKLNSESFSF</sequence>
<comment type="catalytic activity">
    <reaction evidence="12">
        <text>2 a Fe(II)-siderophore + NADP(+) + H(+) = 2 a Fe(III)-siderophore + NADPH</text>
        <dbReference type="Rhea" id="RHEA:28795"/>
        <dbReference type="Rhea" id="RHEA-COMP:11342"/>
        <dbReference type="Rhea" id="RHEA-COMP:11344"/>
        <dbReference type="ChEBI" id="CHEBI:15378"/>
        <dbReference type="ChEBI" id="CHEBI:29033"/>
        <dbReference type="ChEBI" id="CHEBI:29034"/>
        <dbReference type="ChEBI" id="CHEBI:57783"/>
        <dbReference type="ChEBI" id="CHEBI:58349"/>
        <dbReference type="EC" id="1.16.1.9"/>
    </reaction>
</comment>
<dbReference type="InterPro" id="IPR039261">
    <property type="entry name" value="FNR_nucleotide-bd"/>
</dbReference>
<keyword evidence="5" id="KW-1003">Cell membrane</keyword>
<keyword evidence="16" id="KW-1185">Reference proteome</keyword>
<comment type="caution">
    <text evidence="15">The sequence shown here is derived from an EMBL/GenBank/DDBJ whole genome shotgun (WGS) entry which is preliminary data.</text>
</comment>
<protein>
    <recommendedName>
        <fullName evidence="3">ferric-chelate reductase (NADPH)</fullName>
        <ecNumber evidence="3">1.16.1.9</ecNumber>
    </recommendedName>
</protein>
<dbReference type="GO" id="GO:0015677">
    <property type="term" value="P:copper ion import"/>
    <property type="evidence" value="ECO:0007669"/>
    <property type="project" value="TreeGrafter"/>
</dbReference>
<dbReference type="SUPFAM" id="SSF52343">
    <property type="entry name" value="Ferredoxin reductase-like, C-terminal NADP-linked domain"/>
    <property type="match status" value="1"/>
</dbReference>
<dbReference type="GeneID" id="28730351"/>
<dbReference type="Pfam" id="PF08030">
    <property type="entry name" value="NAD_binding_6"/>
    <property type="match status" value="1"/>
</dbReference>
<gene>
    <name evidence="15" type="ORF">Malapachy_4019</name>
</gene>
<evidence type="ECO:0000256" key="13">
    <source>
        <dbReference type="SAM" id="Phobius"/>
    </source>
</evidence>
<evidence type="ECO:0000256" key="9">
    <source>
        <dbReference type="ARBA" id="ARBA00023002"/>
    </source>
</evidence>
<dbReference type="Pfam" id="PF08022">
    <property type="entry name" value="FAD_binding_8"/>
    <property type="match status" value="1"/>
</dbReference>
<evidence type="ECO:0000256" key="1">
    <source>
        <dbReference type="ARBA" id="ARBA00004651"/>
    </source>
</evidence>
<dbReference type="SFLD" id="SFLDG01168">
    <property type="entry name" value="Ferric_reductase_subgroup_(FRE"/>
    <property type="match status" value="1"/>
</dbReference>
<feature type="transmembrane region" description="Helical" evidence="13">
    <location>
        <begin position="53"/>
        <end position="71"/>
    </location>
</feature>
<dbReference type="InterPro" id="IPR017927">
    <property type="entry name" value="FAD-bd_FR_type"/>
</dbReference>
<accession>A0A0M9VPG5</accession>
<dbReference type="RefSeq" id="XP_017992021.1">
    <property type="nucleotide sequence ID" value="XM_018138475.1"/>
</dbReference>
<dbReference type="Gene3D" id="3.40.50.80">
    <property type="entry name" value="Nucleotide-binding domain of ferredoxin-NADP reductase (FNR) module"/>
    <property type="match status" value="1"/>
</dbReference>
<dbReference type="GO" id="GO:0005886">
    <property type="term" value="C:plasma membrane"/>
    <property type="evidence" value="ECO:0007669"/>
    <property type="project" value="UniProtKB-SubCell"/>
</dbReference>
<dbReference type="SFLD" id="SFLDS00052">
    <property type="entry name" value="Ferric_Reductase_Domain"/>
    <property type="match status" value="1"/>
</dbReference>
<keyword evidence="4" id="KW-0813">Transport</keyword>
<keyword evidence="10" id="KW-0406">Ion transport</keyword>
<name>A0A0M9VPG5_9BASI</name>
<dbReference type="SUPFAM" id="SSF63380">
    <property type="entry name" value="Riboflavin synthase domain-like"/>
    <property type="match status" value="1"/>
</dbReference>
<dbReference type="InterPro" id="IPR051410">
    <property type="entry name" value="Ferric/Cupric_Reductase"/>
</dbReference>
<organism evidence="15 16">
    <name type="scientific">Malassezia pachydermatis</name>
    <dbReference type="NCBI Taxonomy" id="77020"/>
    <lineage>
        <taxon>Eukaryota</taxon>
        <taxon>Fungi</taxon>
        <taxon>Dikarya</taxon>
        <taxon>Basidiomycota</taxon>
        <taxon>Ustilaginomycotina</taxon>
        <taxon>Malasseziomycetes</taxon>
        <taxon>Malasseziales</taxon>
        <taxon>Malasseziaceae</taxon>
        <taxon>Malassezia</taxon>
    </lineage>
</organism>
<evidence type="ECO:0000256" key="4">
    <source>
        <dbReference type="ARBA" id="ARBA00022448"/>
    </source>
</evidence>
<dbReference type="Pfam" id="PF01794">
    <property type="entry name" value="Ferric_reduct"/>
    <property type="match status" value="1"/>
</dbReference>
<keyword evidence="6 13" id="KW-0812">Transmembrane</keyword>
<keyword evidence="11 13" id="KW-0472">Membrane</keyword>
<feature type="domain" description="FAD-binding FR-type" evidence="14">
    <location>
        <begin position="114"/>
        <end position="273"/>
    </location>
</feature>
<evidence type="ECO:0000313" key="16">
    <source>
        <dbReference type="Proteomes" id="UP000037751"/>
    </source>
</evidence>
<dbReference type="STRING" id="77020.A0A0M9VPG5"/>
<dbReference type="GO" id="GO:0006879">
    <property type="term" value="P:intracellular iron ion homeostasis"/>
    <property type="evidence" value="ECO:0007669"/>
    <property type="project" value="TreeGrafter"/>
</dbReference>
<evidence type="ECO:0000256" key="11">
    <source>
        <dbReference type="ARBA" id="ARBA00023136"/>
    </source>
</evidence>
<dbReference type="GO" id="GO:0052851">
    <property type="term" value="F:ferric-chelate reductase (NADPH) activity"/>
    <property type="evidence" value="ECO:0007669"/>
    <property type="project" value="UniProtKB-EC"/>
</dbReference>
<keyword evidence="8 13" id="KW-1133">Transmembrane helix</keyword>
<proteinExistence type="inferred from homology"/>
<dbReference type="EC" id="1.16.1.9" evidence="3"/>
<dbReference type="EMBL" id="LGAV01000004">
    <property type="protein sequence ID" value="KOS14389.1"/>
    <property type="molecule type" value="Genomic_DNA"/>
</dbReference>
<comment type="subcellular location">
    <subcellularLocation>
        <location evidence="1">Cell membrane</location>
        <topology evidence="1">Multi-pass membrane protein</topology>
    </subcellularLocation>
</comment>
<dbReference type="AlphaFoldDB" id="A0A0M9VPG5"/>
<dbReference type="GO" id="GO:0006826">
    <property type="term" value="P:iron ion transport"/>
    <property type="evidence" value="ECO:0007669"/>
    <property type="project" value="UniProtKB-ARBA"/>
</dbReference>
<reference evidence="15 16" key="1">
    <citation type="submission" date="2015-07" db="EMBL/GenBank/DDBJ databases">
        <title>Draft Genome Sequence of Malassezia furfur CBS1878 and Malassezia pachydermatis CBS1879.</title>
        <authorList>
            <person name="Triana S."/>
            <person name="Ohm R."/>
            <person name="Gonzalez A."/>
            <person name="DeCock H."/>
            <person name="Restrepo S."/>
            <person name="Celis A."/>
        </authorList>
    </citation>
    <scope>NUCLEOTIDE SEQUENCE [LARGE SCALE GENOMIC DNA]</scope>
    <source>
        <strain evidence="15 16">CBS 1879</strain>
    </source>
</reference>
<dbReference type="PROSITE" id="PS51384">
    <property type="entry name" value="FAD_FR"/>
    <property type="match status" value="1"/>
</dbReference>
<comment type="similarity">
    <text evidence="2">Belongs to the ferric reductase (FRE) family.</text>
</comment>
<feature type="transmembrane region" description="Helical" evidence="13">
    <location>
        <begin position="83"/>
        <end position="103"/>
    </location>
</feature>
<evidence type="ECO:0000256" key="6">
    <source>
        <dbReference type="ARBA" id="ARBA00022692"/>
    </source>
</evidence>
<evidence type="ECO:0000256" key="10">
    <source>
        <dbReference type="ARBA" id="ARBA00023065"/>
    </source>
</evidence>
<dbReference type="VEuPathDB" id="FungiDB:Malapachy_4019"/>
<dbReference type="OrthoDB" id="17725at2759"/>
<evidence type="ECO:0000313" key="15">
    <source>
        <dbReference type="EMBL" id="KOS14389.1"/>
    </source>
</evidence>
<keyword evidence="9" id="KW-0560">Oxidoreductase</keyword>
<evidence type="ECO:0000259" key="14">
    <source>
        <dbReference type="PROSITE" id="PS51384"/>
    </source>
</evidence>
<dbReference type="InterPro" id="IPR013121">
    <property type="entry name" value="Fe_red_NAD-bd_6"/>
</dbReference>
<feature type="transmembrane region" description="Helical" evidence="13">
    <location>
        <begin position="25"/>
        <end position="46"/>
    </location>
</feature>
<evidence type="ECO:0000256" key="2">
    <source>
        <dbReference type="ARBA" id="ARBA00006278"/>
    </source>
</evidence>
<evidence type="ECO:0000256" key="5">
    <source>
        <dbReference type="ARBA" id="ARBA00022475"/>
    </source>
</evidence>
<dbReference type="CDD" id="cd06186">
    <property type="entry name" value="NOX_Duox_like_FAD_NADP"/>
    <property type="match status" value="1"/>
</dbReference>
<evidence type="ECO:0000256" key="3">
    <source>
        <dbReference type="ARBA" id="ARBA00012668"/>
    </source>
</evidence>
<evidence type="ECO:0000256" key="7">
    <source>
        <dbReference type="ARBA" id="ARBA00022982"/>
    </source>
</evidence>
<dbReference type="Proteomes" id="UP000037751">
    <property type="component" value="Unassembled WGS sequence"/>
</dbReference>
<keyword evidence="7" id="KW-0249">Electron transport</keyword>
<evidence type="ECO:0000256" key="8">
    <source>
        <dbReference type="ARBA" id="ARBA00022989"/>
    </source>
</evidence>
<dbReference type="InterPro" id="IPR013112">
    <property type="entry name" value="FAD-bd_8"/>
</dbReference>
<dbReference type="InterPro" id="IPR017938">
    <property type="entry name" value="Riboflavin_synthase-like_b-brl"/>
</dbReference>
<evidence type="ECO:0000256" key="12">
    <source>
        <dbReference type="ARBA" id="ARBA00048483"/>
    </source>
</evidence>
<dbReference type="InterPro" id="IPR013130">
    <property type="entry name" value="Fe3_Rdtase_TM_dom"/>
</dbReference>
<dbReference type="PANTHER" id="PTHR32361">
    <property type="entry name" value="FERRIC/CUPRIC REDUCTASE TRANSMEMBRANE COMPONENT"/>
    <property type="match status" value="1"/>
</dbReference>